<feature type="transmembrane region" description="Helical" evidence="5">
    <location>
        <begin position="118"/>
        <end position="139"/>
    </location>
</feature>
<evidence type="ECO:0000256" key="3">
    <source>
        <dbReference type="ARBA" id="ARBA00022989"/>
    </source>
</evidence>
<evidence type="ECO:0000256" key="1">
    <source>
        <dbReference type="ARBA" id="ARBA00004141"/>
    </source>
</evidence>
<comment type="caution">
    <text evidence="7">The sequence shown here is derived from an EMBL/GenBank/DDBJ whole genome shotgun (WGS) entry which is preliminary data.</text>
</comment>
<organism evidence="7 8">
    <name type="scientific">Roseibium polysiphoniae</name>
    <dbReference type="NCBI Taxonomy" id="2571221"/>
    <lineage>
        <taxon>Bacteria</taxon>
        <taxon>Pseudomonadati</taxon>
        <taxon>Pseudomonadota</taxon>
        <taxon>Alphaproteobacteria</taxon>
        <taxon>Hyphomicrobiales</taxon>
        <taxon>Stappiaceae</taxon>
        <taxon>Roseibium</taxon>
    </lineage>
</organism>
<feature type="transmembrane region" description="Helical" evidence="5">
    <location>
        <begin position="90"/>
        <end position="112"/>
    </location>
</feature>
<comment type="subcellular location">
    <subcellularLocation>
        <location evidence="1">Membrane</location>
        <topology evidence="1">Multi-pass membrane protein</topology>
    </subcellularLocation>
</comment>
<evidence type="ECO:0000256" key="5">
    <source>
        <dbReference type="SAM" id="Phobius"/>
    </source>
</evidence>
<feature type="transmembrane region" description="Helical" evidence="5">
    <location>
        <begin position="63"/>
        <end position="81"/>
    </location>
</feature>
<dbReference type="GO" id="GO:0016874">
    <property type="term" value="F:ligase activity"/>
    <property type="evidence" value="ECO:0007669"/>
    <property type="project" value="UniProtKB-KW"/>
</dbReference>
<dbReference type="RefSeq" id="WP_192110850.1">
    <property type="nucleotide sequence ID" value="NZ_JACYXJ010000007.1"/>
</dbReference>
<sequence length="438" mass="47522">MTDQRISFEQPNTEPKSDFGGKFLSWLPALIFAYAVLIAPLMMRTSGGPDDGDINIAASKSNFFNQLFWLCLLSLALLASLKRLHKLPAVLLHPVVLAIFAYLAISAFSVVWSPVPGIAFRRLVLQSILVICFVLSIGLGDSREAMLNRMLVLIVLSVAINCIAVLVIPPTPIGYAGIYPQKNGLGAVMAFAVLFTIYGVSVKTGLIRALLILVLALALALLFISQSKTSLGLTLVIPFVVYIFVALAFHLQINAYALILLLTSTGLLLAAFVSAVSGFGFDELSMALFEDTTFTGRTVIWSFVLDVISRSWLVGQGYSSFWGVGVDSIVFREAPSFVSLLLQAHNGYLDVLVETGAVGLSILLVLILIALRSATKLVQRDPQLARLCLMLVLFVGCHNFLESSWFRSFSPIWMLFIVAALLPILPSAADKAMKSSVS</sequence>
<evidence type="ECO:0000313" key="8">
    <source>
        <dbReference type="Proteomes" id="UP000615687"/>
    </source>
</evidence>
<feature type="transmembrane region" description="Helical" evidence="5">
    <location>
        <begin position="207"/>
        <end position="225"/>
    </location>
</feature>
<keyword evidence="7" id="KW-0436">Ligase</keyword>
<feature type="transmembrane region" description="Helical" evidence="5">
    <location>
        <begin position="23"/>
        <end position="43"/>
    </location>
</feature>
<dbReference type="EMBL" id="JACYXJ010000007">
    <property type="protein sequence ID" value="MBD8878418.1"/>
    <property type="molecule type" value="Genomic_DNA"/>
</dbReference>
<feature type="domain" description="O-antigen ligase-related" evidence="6">
    <location>
        <begin position="213"/>
        <end position="363"/>
    </location>
</feature>
<feature type="transmembrane region" description="Helical" evidence="5">
    <location>
        <begin position="351"/>
        <end position="371"/>
    </location>
</feature>
<dbReference type="Proteomes" id="UP000615687">
    <property type="component" value="Unassembled WGS sequence"/>
</dbReference>
<dbReference type="PANTHER" id="PTHR37422">
    <property type="entry name" value="TEICHURONIC ACID BIOSYNTHESIS PROTEIN TUAE"/>
    <property type="match status" value="1"/>
</dbReference>
<dbReference type="InterPro" id="IPR051533">
    <property type="entry name" value="WaaL-like"/>
</dbReference>
<dbReference type="InterPro" id="IPR007016">
    <property type="entry name" value="O-antigen_ligase-rel_domated"/>
</dbReference>
<feature type="transmembrane region" description="Helical" evidence="5">
    <location>
        <begin position="183"/>
        <end position="200"/>
    </location>
</feature>
<feature type="transmembrane region" description="Helical" evidence="5">
    <location>
        <begin position="256"/>
        <end position="281"/>
    </location>
</feature>
<gene>
    <name evidence="7" type="ORF">IG617_19145</name>
</gene>
<feature type="transmembrane region" description="Helical" evidence="5">
    <location>
        <begin position="231"/>
        <end position="249"/>
    </location>
</feature>
<keyword evidence="4 5" id="KW-0472">Membrane</keyword>
<feature type="transmembrane region" description="Helical" evidence="5">
    <location>
        <begin position="151"/>
        <end position="171"/>
    </location>
</feature>
<evidence type="ECO:0000256" key="2">
    <source>
        <dbReference type="ARBA" id="ARBA00022692"/>
    </source>
</evidence>
<feature type="transmembrane region" description="Helical" evidence="5">
    <location>
        <begin position="413"/>
        <end position="429"/>
    </location>
</feature>
<dbReference type="PANTHER" id="PTHR37422:SF17">
    <property type="entry name" value="O-ANTIGEN LIGASE"/>
    <property type="match status" value="1"/>
</dbReference>
<evidence type="ECO:0000256" key="4">
    <source>
        <dbReference type="ARBA" id="ARBA00023136"/>
    </source>
</evidence>
<keyword evidence="8" id="KW-1185">Reference proteome</keyword>
<name>A0ABR9CEV3_9HYPH</name>
<feature type="transmembrane region" description="Helical" evidence="5">
    <location>
        <begin position="383"/>
        <end position="401"/>
    </location>
</feature>
<dbReference type="Pfam" id="PF04932">
    <property type="entry name" value="Wzy_C"/>
    <property type="match status" value="1"/>
</dbReference>
<accession>A0ABR9CEV3</accession>
<keyword evidence="3 5" id="KW-1133">Transmembrane helix</keyword>
<evidence type="ECO:0000313" key="7">
    <source>
        <dbReference type="EMBL" id="MBD8878418.1"/>
    </source>
</evidence>
<protein>
    <submittedName>
        <fullName evidence="7">O-antigen ligase family protein</fullName>
    </submittedName>
</protein>
<reference evidence="7 8" key="1">
    <citation type="submission" date="2020-09" db="EMBL/GenBank/DDBJ databases">
        <title>The genome sequence of type strain Labrenzia polysiphoniae KACC 19711.</title>
        <authorList>
            <person name="Liu Y."/>
        </authorList>
    </citation>
    <scope>NUCLEOTIDE SEQUENCE [LARGE SCALE GENOMIC DNA]</scope>
    <source>
        <strain evidence="7 8">KACC 19711</strain>
    </source>
</reference>
<evidence type="ECO:0000259" key="6">
    <source>
        <dbReference type="Pfam" id="PF04932"/>
    </source>
</evidence>
<proteinExistence type="predicted"/>
<keyword evidence="2 5" id="KW-0812">Transmembrane</keyword>